<feature type="compositionally biased region" description="Basic and acidic residues" evidence="1">
    <location>
        <begin position="55"/>
        <end position="67"/>
    </location>
</feature>
<evidence type="ECO:0000313" key="2">
    <source>
        <dbReference type="EMBL" id="JAC41039.1"/>
    </source>
</evidence>
<evidence type="ECO:0000256" key="1">
    <source>
        <dbReference type="SAM" id="MobiDB-lite"/>
    </source>
</evidence>
<feature type="compositionally biased region" description="Low complexity" evidence="1">
    <location>
        <begin position="120"/>
        <end position="144"/>
    </location>
</feature>
<name>A0A034VEV2_BACDO</name>
<feature type="compositionally biased region" description="Basic and acidic residues" evidence="1">
    <location>
        <begin position="38"/>
        <end position="48"/>
    </location>
</feature>
<protein>
    <submittedName>
        <fullName evidence="2">Uncharacterized protein</fullName>
    </submittedName>
</protein>
<organism evidence="2">
    <name type="scientific">Bactrocera dorsalis</name>
    <name type="common">Oriental fruit fly</name>
    <name type="synonym">Dacus dorsalis</name>
    <dbReference type="NCBI Taxonomy" id="27457"/>
    <lineage>
        <taxon>Eukaryota</taxon>
        <taxon>Metazoa</taxon>
        <taxon>Ecdysozoa</taxon>
        <taxon>Arthropoda</taxon>
        <taxon>Hexapoda</taxon>
        <taxon>Insecta</taxon>
        <taxon>Pterygota</taxon>
        <taxon>Neoptera</taxon>
        <taxon>Endopterygota</taxon>
        <taxon>Diptera</taxon>
        <taxon>Brachycera</taxon>
        <taxon>Muscomorpha</taxon>
        <taxon>Tephritoidea</taxon>
        <taxon>Tephritidae</taxon>
        <taxon>Bactrocera</taxon>
        <taxon>Bactrocera</taxon>
    </lineage>
</organism>
<accession>A0A034VEV2</accession>
<dbReference type="OrthoDB" id="2942533at2759"/>
<dbReference type="EMBL" id="GAKP01017913">
    <property type="protein sequence ID" value="JAC41039.1"/>
    <property type="molecule type" value="Transcribed_RNA"/>
</dbReference>
<proteinExistence type="predicted"/>
<feature type="region of interest" description="Disordered" evidence="1">
    <location>
        <begin position="38"/>
        <end position="89"/>
    </location>
</feature>
<dbReference type="AlphaFoldDB" id="A0A034VEV2"/>
<sequence length="165" mass="18205">MQVLQLEPENVNALKATAQLKSLYGDFPPANATRLHIEEEKSAKTEKKREKKIAKKETKTKTIEKQTIENTGPVETSSSNTSVATDLPKTKPVDYDLADLIKPNRLVKNKLASAAAALSNMKTMKQPKQQSTKTTETTVPTTYPNELRLPSDTPKAGGKMLIQEI</sequence>
<feature type="compositionally biased region" description="Polar residues" evidence="1">
    <location>
        <begin position="73"/>
        <end position="84"/>
    </location>
</feature>
<reference evidence="2" key="1">
    <citation type="journal article" date="2014" name="BMC Genomics">
        <title>Characterizing the developmental transcriptome of the oriental fruit fly, Bactrocera dorsalis (Diptera: Tephritidae) through comparative genomic analysis with Drosophila melanogaster utilizing modENCODE datasets.</title>
        <authorList>
            <person name="Geib S.M."/>
            <person name="Calla B."/>
            <person name="Hall B."/>
            <person name="Hou S."/>
            <person name="Manoukis N.C."/>
        </authorList>
    </citation>
    <scope>NUCLEOTIDE SEQUENCE</scope>
    <source>
        <strain evidence="2">Punador</strain>
    </source>
</reference>
<feature type="region of interest" description="Disordered" evidence="1">
    <location>
        <begin position="120"/>
        <end position="165"/>
    </location>
</feature>